<dbReference type="EMBL" id="SGSQ01000007">
    <property type="protein sequence ID" value="RZG47461.1"/>
    <property type="molecule type" value="Genomic_DNA"/>
</dbReference>
<organism evidence="1 2">
    <name type="scientific">Acinetobacter wuhouensis</name>
    <dbReference type="NCBI Taxonomy" id="1879050"/>
    <lineage>
        <taxon>Bacteria</taxon>
        <taxon>Pseudomonadati</taxon>
        <taxon>Pseudomonadota</taxon>
        <taxon>Gammaproteobacteria</taxon>
        <taxon>Moraxellales</taxon>
        <taxon>Moraxellaceae</taxon>
        <taxon>Acinetobacter</taxon>
    </lineage>
</organism>
<dbReference type="InterPro" id="IPR045929">
    <property type="entry name" value="DUF6348"/>
</dbReference>
<proteinExistence type="predicted"/>
<dbReference type="AlphaFoldDB" id="A0A4Q7AHK6"/>
<reference evidence="1 2" key="1">
    <citation type="submission" date="2019-02" db="EMBL/GenBank/DDBJ databases">
        <title>The Batch Genome Submission of Acinetobacter spp. strains.</title>
        <authorList>
            <person name="Qin J."/>
            <person name="Hu Y."/>
            <person name="Ye H."/>
            <person name="Wei L."/>
            <person name="Feng Y."/>
            <person name="Zong Z."/>
        </authorList>
    </citation>
    <scope>NUCLEOTIDE SEQUENCE [LARGE SCALE GENOMIC DNA]</scope>
    <source>
        <strain evidence="1 2">WCHAW060049</strain>
    </source>
</reference>
<dbReference type="RefSeq" id="WP_130168239.1">
    <property type="nucleotide sequence ID" value="NZ_SGSQ01000007.1"/>
</dbReference>
<keyword evidence="2" id="KW-1185">Reference proteome</keyword>
<dbReference type="Proteomes" id="UP000293863">
    <property type="component" value="Unassembled WGS sequence"/>
</dbReference>
<evidence type="ECO:0000313" key="1">
    <source>
        <dbReference type="EMBL" id="RZG47461.1"/>
    </source>
</evidence>
<evidence type="ECO:0000313" key="2">
    <source>
        <dbReference type="Proteomes" id="UP000293863"/>
    </source>
</evidence>
<sequence length="215" mass="25140">MHSIPIIEPIQQLFEQYNIPYAMEQDWLVPYQDFTQYPAIRALWFPYTVNGCLQIEVLHHDSELMIECFAGIGEDNDAITDALQNFCLNSFHVFAVAFWDLPQGDQVTIEQWEIQGVTYQAYLGAMGTRLMSNDEFPTLPENWFDSFSSEIQKESNLDTLAWFRLFIGNNQGDLTVEVLRNNDVCEEIQKVMRELDWITLDGYYSIRHFMILKAQ</sequence>
<dbReference type="Pfam" id="PF19875">
    <property type="entry name" value="DUF6348"/>
    <property type="match status" value="1"/>
</dbReference>
<comment type="caution">
    <text evidence="1">The sequence shown here is derived from an EMBL/GenBank/DDBJ whole genome shotgun (WGS) entry which is preliminary data.</text>
</comment>
<accession>A0A4Q7AHK6</accession>
<name>A0A4Q7AHK6_9GAMM</name>
<protein>
    <submittedName>
        <fullName evidence="1">Uncharacterized protein</fullName>
    </submittedName>
</protein>
<gene>
    <name evidence="1" type="ORF">EXU28_05910</name>
</gene>